<proteinExistence type="predicted"/>
<evidence type="ECO:0008006" key="3">
    <source>
        <dbReference type="Google" id="ProtNLM"/>
    </source>
</evidence>
<keyword evidence="2" id="KW-1185">Reference proteome</keyword>
<reference evidence="1 2" key="1">
    <citation type="submission" date="2014-06" db="EMBL/GenBank/DDBJ databases">
        <title>Evolutionary Origins and Diversification of the Mycorrhizal Mutualists.</title>
        <authorList>
            <consortium name="DOE Joint Genome Institute"/>
            <consortium name="Mycorrhizal Genomics Consortium"/>
            <person name="Kohler A."/>
            <person name="Kuo A."/>
            <person name="Nagy L.G."/>
            <person name="Floudas D."/>
            <person name="Copeland A."/>
            <person name="Barry K.W."/>
            <person name="Cichocki N."/>
            <person name="Veneault-Fourrey C."/>
            <person name="LaButti K."/>
            <person name="Lindquist E.A."/>
            <person name="Lipzen A."/>
            <person name="Lundell T."/>
            <person name="Morin E."/>
            <person name="Murat C."/>
            <person name="Riley R."/>
            <person name="Ohm R."/>
            <person name="Sun H."/>
            <person name="Tunlid A."/>
            <person name="Henrissat B."/>
            <person name="Grigoriev I.V."/>
            <person name="Hibbett D.S."/>
            <person name="Martin F."/>
        </authorList>
    </citation>
    <scope>NUCLEOTIDE SEQUENCE [LARGE SCALE GENOMIC DNA]</scope>
    <source>
        <strain evidence="1 2">SS14</strain>
    </source>
</reference>
<dbReference type="AlphaFoldDB" id="A0A0C9UE26"/>
<accession>A0A0C9UE26</accession>
<dbReference type="Proteomes" id="UP000054279">
    <property type="component" value="Unassembled WGS sequence"/>
</dbReference>
<gene>
    <name evidence="1" type="ORF">M422DRAFT_68313</name>
</gene>
<sequence>MPAGDANIAARETHPVHSLMRRVDIPPACQSKVTRRSYMDFSIAKRIAQEDLPAVAQTWQTACLASGGDITTNDPCVQLAGVRGINSLLAGGAPCDQQDVADDMITFAKSAGVTNSAALIQIAKDYRVHPRNALALDGNVTPSTPFCQTAPKNPELNGLVNGQLNGVDPFRFGGPKFAVVAFGDPVSCPFGQTPDVDSCTCVAGGAANNAAAPAPAPASAPASACPA</sequence>
<evidence type="ECO:0000313" key="1">
    <source>
        <dbReference type="EMBL" id="KIJ41288.1"/>
    </source>
</evidence>
<evidence type="ECO:0000313" key="2">
    <source>
        <dbReference type="Proteomes" id="UP000054279"/>
    </source>
</evidence>
<name>A0A0C9UE26_SPHS4</name>
<dbReference type="OrthoDB" id="2797250at2759"/>
<dbReference type="EMBL" id="KN837138">
    <property type="protein sequence ID" value="KIJ41288.1"/>
    <property type="molecule type" value="Genomic_DNA"/>
</dbReference>
<organism evidence="1 2">
    <name type="scientific">Sphaerobolus stellatus (strain SS14)</name>
    <dbReference type="NCBI Taxonomy" id="990650"/>
    <lineage>
        <taxon>Eukaryota</taxon>
        <taxon>Fungi</taxon>
        <taxon>Dikarya</taxon>
        <taxon>Basidiomycota</taxon>
        <taxon>Agaricomycotina</taxon>
        <taxon>Agaricomycetes</taxon>
        <taxon>Phallomycetidae</taxon>
        <taxon>Geastrales</taxon>
        <taxon>Sphaerobolaceae</taxon>
        <taxon>Sphaerobolus</taxon>
    </lineage>
</organism>
<dbReference type="HOGENOM" id="CLU_1220381_0_0_1"/>
<protein>
    <recommendedName>
        <fullName evidence="3">Peroxidase</fullName>
    </recommendedName>
</protein>